<evidence type="ECO:0000259" key="10">
    <source>
        <dbReference type="PROSITE" id="PS50109"/>
    </source>
</evidence>
<dbReference type="Pfam" id="PF02518">
    <property type="entry name" value="HATPase_c"/>
    <property type="match status" value="1"/>
</dbReference>
<dbReference type="InterPro" id="IPR003661">
    <property type="entry name" value="HisK_dim/P_dom"/>
</dbReference>
<dbReference type="InterPro" id="IPR004358">
    <property type="entry name" value="Sig_transdc_His_kin-like_C"/>
</dbReference>
<dbReference type="Pfam" id="PF00989">
    <property type="entry name" value="PAS"/>
    <property type="match status" value="1"/>
</dbReference>
<evidence type="ECO:0000259" key="11">
    <source>
        <dbReference type="PROSITE" id="PS50110"/>
    </source>
</evidence>
<dbReference type="SUPFAM" id="SSF55874">
    <property type="entry name" value="ATPase domain of HSP90 chaperone/DNA topoisomerase II/histidine kinase"/>
    <property type="match status" value="1"/>
</dbReference>
<feature type="domain" description="PAC" evidence="13">
    <location>
        <begin position="79"/>
        <end position="130"/>
    </location>
</feature>
<dbReference type="PROSITE" id="PS50112">
    <property type="entry name" value="PAS"/>
    <property type="match status" value="3"/>
</dbReference>
<dbReference type="SMART" id="SM00387">
    <property type="entry name" value="HATPase_c"/>
    <property type="match status" value="1"/>
</dbReference>
<feature type="domain" description="PAC" evidence="13">
    <location>
        <begin position="203"/>
        <end position="255"/>
    </location>
</feature>
<dbReference type="InterPro" id="IPR000014">
    <property type="entry name" value="PAS"/>
</dbReference>
<dbReference type="AlphaFoldDB" id="A0AAJ1ESF2"/>
<organism evidence="14 15">
    <name type="scientific">Candidatus Methylomirabilis tolerans</name>
    <dbReference type="NCBI Taxonomy" id="3123416"/>
    <lineage>
        <taxon>Bacteria</taxon>
        <taxon>Candidatus Methylomirabilota</taxon>
        <taxon>Candidatus Methylomirabilia</taxon>
        <taxon>Candidatus Methylomirabilales</taxon>
        <taxon>Candidatus Methylomirabilaceae</taxon>
        <taxon>Candidatus Methylomirabilis</taxon>
    </lineage>
</organism>
<evidence type="ECO:0000256" key="9">
    <source>
        <dbReference type="PROSITE-ProRule" id="PRU00169"/>
    </source>
</evidence>
<dbReference type="Proteomes" id="UP001197609">
    <property type="component" value="Unassembled WGS sequence"/>
</dbReference>
<dbReference type="EC" id="2.7.13.3" evidence="2"/>
<dbReference type="GO" id="GO:0006355">
    <property type="term" value="P:regulation of DNA-templated transcription"/>
    <property type="evidence" value="ECO:0007669"/>
    <property type="project" value="InterPro"/>
</dbReference>
<dbReference type="Pfam" id="PF00512">
    <property type="entry name" value="HisKA"/>
    <property type="match status" value="1"/>
</dbReference>
<dbReference type="NCBIfam" id="TIGR00229">
    <property type="entry name" value="sensory_box"/>
    <property type="match status" value="3"/>
</dbReference>
<dbReference type="PRINTS" id="PR00344">
    <property type="entry name" value="BCTRLSENSOR"/>
</dbReference>
<dbReference type="InterPro" id="IPR036097">
    <property type="entry name" value="HisK_dim/P_sf"/>
</dbReference>
<dbReference type="Pfam" id="PF00072">
    <property type="entry name" value="Response_reg"/>
    <property type="match status" value="1"/>
</dbReference>
<dbReference type="InterPro" id="IPR005467">
    <property type="entry name" value="His_kinase_dom"/>
</dbReference>
<dbReference type="Gene3D" id="3.30.450.20">
    <property type="entry name" value="PAS domain"/>
    <property type="match status" value="3"/>
</dbReference>
<evidence type="ECO:0000256" key="6">
    <source>
        <dbReference type="ARBA" id="ARBA00022777"/>
    </source>
</evidence>
<dbReference type="Gene3D" id="3.30.565.10">
    <property type="entry name" value="Histidine kinase-like ATPase, C-terminal domain"/>
    <property type="match status" value="1"/>
</dbReference>
<dbReference type="GO" id="GO:0000155">
    <property type="term" value="F:phosphorelay sensor kinase activity"/>
    <property type="evidence" value="ECO:0007669"/>
    <property type="project" value="InterPro"/>
</dbReference>
<protein>
    <recommendedName>
        <fullName evidence="2">histidine kinase</fullName>
        <ecNumber evidence="2">2.7.13.3</ecNumber>
    </recommendedName>
</protein>
<feature type="domain" description="PAS" evidence="12">
    <location>
        <begin position="259"/>
        <end position="298"/>
    </location>
</feature>
<keyword evidence="8" id="KW-0902">Two-component regulatory system</keyword>
<dbReference type="InterPro" id="IPR013767">
    <property type="entry name" value="PAS_fold"/>
</dbReference>
<reference evidence="14 15" key="1">
    <citation type="journal article" date="2021" name="bioRxiv">
        <title>Unraveling nitrogen, sulfur and carbon metabolic pathways and microbial community transcriptional responses to substrate deprivation and toxicity stresses in a bioreactor mimicking anoxic brackish coastal sediment conditions.</title>
        <authorList>
            <person name="Martins P.D."/>
            <person name="Echeveste M.J."/>
            <person name="Arshad A."/>
            <person name="Kurth J."/>
            <person name="Ouboter H."/>
            <person name="Jetten M.S.M."/>
            <person name="Welte C.U."/>
        </authorList>
    </citation>
    <scope>NUCLEOTIDE SEQUENCE [LARGE SCALE GENOMIC DNA]</scope>
    <source>
        <strain evidence="14">MAG_38</strain>
    </source>
</reference>
<keyword evidence="5" id="KW-0547">Nucleotide-binding</keyword>
<dbReference type="CDD" id="cd00130">
    <property type="entry name" value="PAS"/>
    <property type="match status" value="3"/>
</dbReference>
<dbReference type="SMART" id="SM00448">
    <property type="entry name" value="REC"/>
    <property type="match status" value="1"/>
</dbReference>
<dbReference type="SUPFAM" id="SSF52172">
    <property type="entry name" value="CheY-like"/>
    <property type="match status" value="1"/>
</dbReference>
<evidence type="ECO:0000256" key="5">
    <source>
        <dbReference type="ARBA" id="ARBA00022741"/>
    </source>
</evidence>
<sequence length="755" mass="81967">MRESEAKYRTLVNGLSDGLFVMNAQGVITFANRSLAKIHGVKGSEQLTGRSFLEFITPGELNRVKELFARDLEPGKLAEVVETQIVRPNGESAFVEIKPVPILENGRVVGFQGILRDVTERKRAELALQKTHDLLMTVIDASPTGITVLDREGNVRAWNRAAERIFGWQKEEVLGRPLPIVPPNRREEHLTLLGLALEGETLAGIEVVRRKKDGSLVDISLWTAPLRDEGGGIDGVVGILVDATGRKQAEGRIRLQAAALEAAANGIVITDREGTILWVNPAYTQLTGYSAEEAIGRNPRILKSGSHDQAFYQNLWETILAGRVWQGEIVNRRKDGSLYAEDQTITPVPDERGGISYFIAIKHDITERKRLEDRLRQAQKLEAIGLLAGGIAHDFNNLLNGIIGFTELALGEMPPDSRGHRHLSRVPEMSRQAAELIGQVLSFARKAPLQRKPLDLNPLLQESASILQRTLPETIAIKSEPSQEPLVVNADGAQVQQILLNLATNARDAMPHGGTLTLRLTPVTLIEASLGRHPERRVGAFACLTVADTGTGIPAAIRDRLFEPFFTTKETGHGTGLGLASVYGIAHQHEGWIEVETAEGQGSAFHVFLPLVPAAVKAAPSIAEAMPRGTETLLLVEDNPMVRELGEILLGDLGYTVLSAEDGVEALATFRAHADVALVLTDAIMPRMGATDLIPALRALNPDIKVLVATGYAPDEIQHSLESSGVVDYIRKPFCQADLATSVRAAIDGEASDGH</sequence>
<comment type="catalytic activity">
    <reaction evidence="1">
        <text>ATP + protein L-histidine = ADP + protein N-phospho-L-histidine.</text>
        <dbReference type="EC" id="2.7.13.3"/>
    </reaction>
</comment>
<dbReference type="PROSITE" id="PS50110">
    <property type="entry name" value="RESPONSE_REGULATORY"/>
    <property type="match status" value="1"/>
</dbReference>
<keyword evidence="7" id="KW-0067">ATP-binding</keyword>
<keyword evidence="3 9" id="KW-0597">Phosphoprotein</keyword>
<keyword evidence="4" id="KW-0808">Transferase</keyword>
<dbReference type="Gene3D" id="3.40.50.2300">
    <property type="match status" value="1"/>
</dbReference>
<evidence type="ECO:0000256" key="4">
    <source>
        <dbReference type="ARBA" id="ARBA00022679"/>
    </source>
</evidence>
<feature type="domain" description="Response regulatory" evidence="11">
    <location>
        <begin position="632"/>
        <end position="747"/>
    </location>
</feature>
<dbReference type="InterPro" id="IPR011006">
    <property type="entry name" value="CheY-like_superfamily"/>
</dbReference>
<evidence type="ECO:0000256" key="7">
    <source>
        <dbReference type="ARBA" id="ARBA00022840"/>
    </source>
</evidence>
<evidence type="ECO:0000256" key="3">
    <source>
        <dbReference type="ARBA" id="ARBA00022553"/>
    </source>
</evidence>
<dbReference type="InterPro" id="IPR013656">
    <property type="entry name" value="PAS_4"/>
</dbReference>
<evidence type="ECO:0000313" key="15">
    <source>
        <dbReference type="Proteomes" id="UP001197609"/>
    </source>
</evidence>
<evidence type="ECO:0000259" key="13">
    <source>
        <dbReference type="PROSITE" id="PS50113"/>
    </source>
</evidence>
<comment type="caution">
    <text evidence="14">The sequence shown here is derived from an EMBL/GenBank/DDBJ whole genome shotgun (WGS) entry which is preliminary data.</text>
</comment>
<dbReference type="InterPro" id="IPR003594">
    <property type="entry name" value="HATPase_dom"/>
</dbReference>
<feature type="domain" description="Histidine kinase" evidence="10">
    <location>
        <begin position="390"/>
        <end position="613"/>
    </location>
</feature>
<gene>
    <name evidence="14" type="ORF">K8G79_04050</name>
</gene>
<dbReference type="PROSITE" id="PS50113">
    <property type="entry name" value="PAC"/>
    <property type="match status" value="3"/>
</dbReference>
<dbReference type="InterPro" id="IPR001789">
    <property type="entry name" value="Sig_transdc_resp-reg_receiver"/>
</dbReference>
<dbReference type="SMART" id="SM00086">
    <property type="entry name" value="PAC"/>
    <property type="match status" value="3"/>
</dbReference>
<evidence type="ECO:0000256" key="2">
    <source>
        <dbReference type="ARBA" id="ARBA00012438"/>
    </source>
</evidence>
<proteinExistence type="predicted"/>
<feature type="domain" description="PAS" evidence="12">
    <location>
        <begin position="131"/>
        <end position="200"/>
    </location>
</feature>
<dbReference type="GO" id="GO:0005524">
    <property type="term" value="F:ATP binding"/>
    <property type="evidence" value="ECO:0007669"/>
    <property type="project" value="UniProtKB-KW"/>
</dbReference>
<dbReference type="EMBL" id="JAIOIU010000040">
    <property type="protein sequence ID" value="MBZ0159299.1"/>
    <property type="molecule type" value="Genomic_DNA"/>
</dbReference>
<dbReference type="SUPFAM" id="SSF55785">
    <property type="entry name" value="PYP-like sensor domain (PAS domain)"/>
    <property type="match status" value="3"/>
</dbReference>
<evidence type="ECO:0000259" key="12">
    <source>
        <dbReference type="PROSITE" id="PS50112"/>
    </source>
</evidence>
<feature type="domain" description="PAC" evidence="13">
    <location>
        <begin position="323"/>
        <end position="377"/>
    </location>
</feature>
<dbReference type="InterPro" id="IPR035965">
    <property type="entry name" value="PAS-like_dom_sf"/>
</dbReference>
<evidence type="ECO:0000256" key="1">
    <source>
        <dbReference type="ARBA" id="ARBA00000085"/>
    </source>
</evidence>
<evidence type="ECO:0000313" key="14">
    <source>
        <dbReference type="EMBL" id="MBZ0159299.1"/>
    </source>
</evidence>
<dbReference type="Pfam" id="PF08448">
    <property type="entry name" value="PAS_4"/>
    <property type="match status" value="1"/>
</dbReference>
<evidence type="ECO:0000256" key="8">
    <source>
        <dbReference type="ARBA" id="ARBA00023012"/>
    </source>
</evidence>
<dbReference type="Pfam" id="PF13426">
    <property type="entry name" value="PAS_9"/>
    <property type="match status" value="1"/>
</dbReference>
<dbReference type="PANTHER" id="PTHR43065:SF42">
    <property type="entry name" value="TWO-COMPONENT SENSOR PPRA"/>
    <property type="match status" value="1"/>
</dbReference>
<dbReference type="PANTHER" id="PTHR43065">
    <property type="entry name" value="SENSOR HISTIDINE KINASE"/>
    <property type="match status" value="1"/>
</dbReference>
<dbReference type="InterPro" id="IPR000700">
    <property type="entry name" value="PAS-assoc_C"/>
</dbReference>
<feature type="domain" description="PAS" evidence="12">
    <location>
        <begin position="4"/>
        <end position="75"/>
    </location>
</feature>
<dbReference type="InterPro" id="IPR001610">
    <property type="entry name" value="PAC"/>
</dbReference>
<feature type="modified residue" description="4-aspartylphosphate" evidence="9">
    <location>
        <position position="682"/>
    </location>
</feature>
<accession>A0AAJ1ESF2</accession>
<dbReference type="InterPro" id="IPR036890">
    <property type="entry name" value="HATPase_C_sf"/>
</dbReference>
<dbReference type="PROSITE" id="PS50109">
    <property type="entry name" value="HIS_KIN"/>
    <property type="match status" value="1"/>
</dbReference>
<dbReference type="SUPFAM" id="SSF47384">
    <property type="entry name" value="Homodimeric domain of signal transducing histidine kinase"/>
    <property type="match status" value="1"/>
</dbReference>
<dbReference type="CDD" id="cd00082">
    <property type="entry name" value="HisKA"/>
    <property type="match status" value="1"/>
</dbReference>
<dbReference type="Gene3D" id="1.10.287.130">
    <property type="match status" value="1"/>
</dbReference>
<dbReference type="SMART" id="SM00091">
    <property type="entry name" value="PAS"/>
    <property type="match status" value="3"/>
</dbReference>
<keyword evidence="6" id="KW-0418">Kinase</keyword>
<name>A0AAJ1ESF2_9BACT</name>
<dbReference type="SMART" id="SM00388">
    <property type="entry name" value="HisKA"/>
    <property type="match status" value="1"/>
</dbReference>